<organism evidence="6 7">
    <name type="scientific">Roseinatronobacter monicus</name>
    <dbReference type="NCBI Taxonomy" id="393481"/>
    <lineage>
        <taxon>Bacteria</taxon>
        <taxon>Pseudomonadati</taxon>
        <taxon>Pseudomonadota</taxon>
        <taxon>Alphaproteobacteria</taxon>
        <taxon>Rhodobacterales</taxon>
        <taxon>Paracoccaceae</taxon>
        <taxon>Roseinatronobacter</taxon>
    </lineage>
</organism>
<comment type="caution">
    <text evidence="6">The sequence shown here is derived from an EMBL/GenBank/DDBJ whole genome shotgun (WGS) entry which is preliminary data.</text>
</comment>
<evidence type="ECO:0000256" key="2">
    <source>
        <dbReference type="ARBA" id="ARBA00022448"/>
    </source>
</evidence>
<dbReference type="AlphaFoldDB" id="A0A543KAM6"/>
<accession>A0A543KAM6</accession>
<evidence type="ECO:0000256" key="1">
    <source>
        <dbReference type="ARBA" id="ARBA00005417"/>
    </source>
</evidence>
<dbReference type="InterPro" id="IPR050166">
    <property type="entry name" value="ABC_transporter_ATP-bind"/>
</dbReference>
<dbReference type="GO" id="GO:0005524">
    <property type="term" value="F:ATP binding"/>
    <property type="evidence" value="ECO:0007669"/>
    <property type="project" value="UniProtKB-KW"/>
</dbReference>
<comment type="similarity">
    <text evidence="1">Belongs to the ABC transporter superfamily.</text>
</comment>
<dbReference type="GO" id="GO:0016887">
    <property type="term" value="F:ATP hydrolysis activity"/>
    <property type="evidence" value="ECO:0007669"/>
    <property type="project" value="InterPro"/>
</dbReference>
<dbReference type="InterPro" id="IPR003439">
    <property type="entry name" value="ABC_transporter-like_ATP-bd"/>
</dbReference>
<dbReference type="EMBL" id="VFPT01000001">
    <property type="protein sequence ID" value="TQM92140.1"/>
    <property type="molecule type" value="Genomic_DNA"/>
</dbReference>
<name>A0A543KAM6_9RHOB</name>
<reference evidence="6 7" key="1">
    <citation type="submission" date="2019-06" db="EMBL/GenBank/DDBJ databases">
        <title>Genomic Encyclopedia of Archaeal and Bacterial Type Strains, Phase II (KMG-II): from individual species to whole genera.</title>
        <authorList>
            <person name="Goeker M."/>
        </authorList>
    </citation>
    <scope>NUCLEOTIDE SEQUENCE [LARGE SCALE GENOMIC DNA]</scope>
    <source>
        <strain evidence="6 7">DSM 18423</strain>
    </source>
</reference>
<protein>
    <submittedName>
        <fullName evidence="6">Putative hydroxymethylpyrimidine transport system ATP-binding protein</fullName>
    </submittedName>
</protein>
<dbReference type="InterPro" id="IPR017871">
    <property type="entry name" value="ABC_transporter-like_CS"/>
</dbReference>
<evidence type="ECO:0000256" key="4">
    <source>
        <dbReference type="ARBA" id="ARBA00022840"/>
    </source>
</evidence>
<gene>
    <name evidence="6" type="ORF">BD293_0729</name>
</gene>
<keyword evidence="7" id="KW-1185">Reference proteome</keyword>
<evidence type="ECO:0000256" key="3">
    <source>
        <dbReference type="ARBA" id="ARBA00022741"/>
    </source>
</evidence>
<dbReference type="SMART" id="SM00382">
    <property type="entry name" value="AAA"/>
    <property type="match status" value="1"/>
</dbReference>
<dbReference type="PROSITE" id="PS50893">
    <property type="entry name" value="ABC_TRANSPORTER_2"/>
    <property type="match status" value="1"/>
</dbReference>
<dbReference type="Proteomes" id="UP000320582">
    <property type="component" value="Unassembled WGS sequence"/>
</dbReference>
<dbReference type="PANTHER" id="PTHR42788:SF19">
    <property type="entry name" value="ALIPHATIC SULFONATES IMPORT ATP-BINDING PROTEIN SSUB 2"/>
    <property type="match status" value="1"/>
</dbReference>
<keyword evidence="3" id="KW-0547">Nucleotide-binding</keyword>
<feature type="domain" description="ABC transporter" evidence="5">
    <location>
        <begin position="1"/>
        <end position="226"/>
    </location>
</feature>
<evidence type="ECO:0000313" key="6">
    <source>
        <dbReference type="EMBL" id="TQM92140.1"/>
    </source>
</evidence>
<dbReference type="RefSeq" id="WP_142079895.1">
    <property type="nucleotide sequence ID" value="NZ_VFPT01000001.1"/>
</dbReference>
<dbReference type="SUPFAM" id="SSF52540">
    <property type="entry name" value="P-loop containing nucleoside triphosphate hydrolases"/>
    <property type="match status" value="1"/>
</dbReference>
<dbReference type="OrthoDB" id="9802264at2"/>
<keyword evidence="4 6" id="KW-0067">ATP-binding</keyword>
<dbReference type="InterPro" id="IPR027417">
    <property type="entry name" value="P-loop_NTPase"/>
</dbReference>
<proteinExistence type="inferred from homology"/>
<keyword evidence="2" id="KW-0813">Transport</keyword>
<dbReference type="Pfam" id="PF00005">
    <property type="entry name" value="ABC_tran"/>
    <property type="match status" value="1"/>
</dbReference>
<dbReference type="PROSITE" id="PS00211">
    <property type="entry name" value="ABC_TRANSPORTER_1"/>
    <property type="match status" value="1"/>
</dbReference>
<dbReference type="PANTHER" id="PTHR42788">
    <property type="entry name" value="TAURINE IMPORT ATP-BINDING PROTEIN-RELATED"/>
    <property type="match status" value="1"/>
</dbReference>
<evidence type="ECO:0000313" key="7">
    <source>
        <dbReference type="Proteomes" id="UP000320582"/>
    </source>
</evidence>
<dbReference type="InterPro" id="IPR003593">
    <property type="entry name" value="AAA+_ATPase"/>
</dbReference>
<evidence type="ECO:0000259" key="5">
    <source>
        <dbReference type="PROSITE" id="PS50893"/>
    </source>
</evidence>
<sequence>MTALRIRGDLWMGAAPLIRNLALAMPAQRWTGLLGPSGVGKSTLARLIAGLPGPYRLEGVLGAEDGAPLAGRVAMMAQEGQLLPWADCVQNVTIGARLRGARPDIARARALLAQVGLEGMERRRPDALSGGQRQRVGLARVLMEDCPIVVLDEPFSALDTVTRLAMQDLAASLLQGRTVILITHDPLEAIRLSDHAYLLGPDGAEVLDLPASPTPRDYTAAPTLAAQARLLARLHRAEPALCAG</sequence>
<dbReference type="Gene3D" id="3.40.50.300">
    <property type="entry name" value="P-loop containing nucleotide triphosphate hydrolases"/>
    <property type="match status" value="1"/>
</dbReference>